<evidence type="ECO:0000313" key="1">
    <source>
        <dbReference type="EMBL" id="KAI3675134.1"/>
    </source>
</evidence>
<name>A0ACB8XUZ6_9ASTR</name>
<gene>
    <name evidence="1" type="ORF">L1987_84718</name>
</gene>
<comment type="caution">
    <text evidence="1">The sequence shown here is derived from an EMBL/GenBank/DDBJ whole genome shotgun (WGS) entry which is preliminary data.</text>
</comment>
<dbReference type="Proteomes" id="UP001056120">
    <property type="component" value="Linkage Group LG29"/>
</dbReference>
<accession>A0ACB8XUZ6</accession>
<reference evidence="1 2" key="2">
    <citation type="journal article" date="2022" name="Mol. Ecol. Resour.">
        <title>The genomes of chicory, endive, great burdock and yacon provide insights into Asteraceae paleo-polyploidization history and plant inulin production.</title>
        <authorList>
            <person name="Fan W."/>
            <person name="Wang S."/>
            <person name="Wang H."/>
            <person name="Wang A."/>
            <person name="Jiang F."/>
            <person name="Liu H."/>
            <person name="Zhao H."/>
            <person name="Xu D."/>
            <person name="Zhang Y."/>
        </authorList>
    </citation>
    <scope>NUCLEOTIDE SEQUENCE [LARGE SCALE GENOMIC DNA]</scope>
    <source>
        <strain evidence="2">cv. Yunnan</strain>
        <tissue evidence="1">Leaves</tissue>
    </source>
</reference>
<dbReference type="EMBL" id="CM042046">
    <property type="protein sequence ID" value="KAI3675134.1"/>
    <property type="molecule type" value="Genomic_DNA"/>
</dbReference>
<proteinExistence type="predicted"/>
<keyword evidence="2" id="KW-1185">Reference proteome</keyword>
<organism evidence="1 2">
    <name type="scientific">Smallanthus sonchifolius</name>
    <dbReference type="NCBI Taxonomy" id="185202"/>
    <lineage>
        <taxon>Eukaryota</taxon>
        <taxon>Viridiplantae</taxon>
        <taxon>Streptophyta</taxon>
        <taxon>Embryophyta</taxon>
        <taxon>Tracheophyta</taxon>
        <taxon>Spermatophyta</taxon>
        <taxon>Magnoliopsida</taxon>
        <taxon>eudicotyledons</taxon>
        <taxon>Gunneridae</taxon>
        <taxon>Pentapetalae</taxon>
        <taxon>asterids</taxon>
        <taxon>campanulids</taxon>
        <taxon>Asterales</taxon>
        <taxon>Asteraceae</taxon>
        <taxon>Asteroideae</taxon>
        <taxon>Heliantheae alliance</taxon>
        <taxon>Millerieae</taxon>
        <taxon>Smallanthus</taxon>
    </lineage>
</organism>
<protein>
    <submittedName>
        <fullName evidence="1">Uncharacterized protein</fullName>
    </submittedName>
</protein>
<sequence length="388" mass="44524">MSISGGVNRNLEYRSKVDDGWYNCSVVLEDGNRLRIKFQGYEQSFDEVFSVSDLSTNDEIGEFLRRFRLESLAIEENECSMVTEGLMVCAEYTRDNQLRYFDAIVDAVRYNEHKPEKCLCTYLLFWQHGPEEGNTTAANLDDIYLIRRGSVDPTVAKFTKLVEEKIKGASFEFTLIPKNPLLSRKTSSNETITKSQECGSAGFSTGRERFCPELSDQDRDLGGGKETASHHFILLENLEKDSSPLLMMDFIRERTFITAQAYVFPSLLAETYARGAILVDSVAKLRRIYEFINNPNHFIVSSSGRPWVIFEDKPRTGTFNTNLHSLQPKYENYNIEKDLKVVRLGTEEYTKAKQLKVLYLEFRNHLNGLLQRLAMEEEKKNPGPFIAN</sequence>
<reference evidence="2" key="1">
    <citation type="journal article" date="2022" name="Mol. Ecol. Resour.">
        <title>The genomes of chicory, endive, great burdock and yacon provide insights into Asteraceae palaeo-polyploidization history and plant inulin production.</title>
        <authorList>
            <person name="Fan W."/>
            <person name="Wang S."/>
            <person name="Wang H."/>
            <person name="Wang A."/>
            <person name="Jiang F."/>
            <person name="Liu H."/>
            <person name="Zhao H."/>
            <person name="Xu D."/>
            <person name="Zhang Y."/>
        </authorList>
    </citation>
    <scope>NUCLEOTIDE SEQUENCE [LARGE SCALE GENOMIC DNA]</scope>
    <source>
        <strain evidence="2">cv. Yunnan</strain>
    </source>
</reference>
<evidence type="ECO:0000313" key="2">
    <source>
        <dbReference type="Proteomes" id="UP001056120"/>
    </source>
</evidence>